<gene>
    <name evidence="2" type="ORF">UFOVP253_62</name>
</gene>
<protein>
    <submittedName>
        <fullName evidence="2">Uncharacterized protein</fullName>
    </submittedName>
</protein>
<evidence type="ECO:0000256" key="1">
    <source>
        <dbReference type="SAM" id="Coils"/>
    </source>
</evidence>
<organism evidence="2">
    <name type="scientific">uncultured Caudovirales phage</name>
    <dbReference type="NCBI Taxonomy" id="2100421"/>
    <lineage>
        <taxon>Viruses</taxon>
        <taxon>Duplodnaviria</taxon>
        <taxon>Heunggongvirae</taxon>
        <taxon>Uroviricota</taxon>
        <taxon>Caudoviricetes</taxon>
        <taxon>Peduoviridae</taxon>
        <taxon>Maltschvirus</taxon>
        <taxon>Maltschvirus maltsch</taxon>
    </lineage>
</organism>
<dbReference type="EMBL" id="LR796266">
    <property type="protein sequence ID" value="CAB4132735.1"/>
    <property type="molecule type" value="Genomic_DNA"/>
</dbReference>
<reference evidence="2" key="1">
    <citation type="submission" date="2020-04" db="EMBL/GenBank/DDBJ databases">
        <authorList>
            <person name="Chiriac C."/>
            <person name="Salcher M."/>
            <person name="Ghai R."/>
            <person name="Kavagutti S V."/>
        </authorList>
    </citation>
    <scope>NUCLEOTIDE SEQUENCE</scope>
</reference>
<name>A0A6J5LF91_9CAUD</name>
<sequence>MKLPGYSFTKQQLVVKLEAEITKYEQDLEVLKKEAAQATWRFEVALKTYERLLEQRGKQ</sequence>
<feature type="coiled-coil region" evidence="1">
    <location>
        <begin position="14"/>
        <end position="41"/>
    </location>
</feature>
<evidence type="ECO:0000313" key="2">
    <source>
        <dbReference type="EMBL" id="CAB4132735.1"/>
    </source>
</evidence>
<proteinExistence type="predicted"/>
<keyword evidence="1" id="KW-0175">Coiled coil</keyword>
<accession>A0A6J5LF91</accession>